<evidence type="ECO:0000256" key="3">
    <source>
        <dbReference type="ARBA" id="ARBA00023163"/>
    </source>
</evidence>
<dbReference type="PROSITE" id="PS50995">
    <property type="entry name" value="HTH_MARR_2"/>
    <property type="match status" value="1"/>
</dbReference>
<dbReference type="InterPro" id="IPR000835">
    <property type="entry name" value="HTH_MarR-typ"/>
</dbReference>
<dbReference type="RefSeq" id="WP_201655796.1">
    <property type="nucleotide sequence ID" value="NZ_JAEQNC010000004.1"/>
</dbReference>
<dbReference type="Gene3D" id="1.10.10.10">
    <property type="entry name" value="Winged helix-like DNA-binding domain superfamily/Winged helix DNA-binding domain"/>
    <property type="match status" value="1"/>
</dbReference>
<dbReference type="EMBL" id="JAEQNC010000004">
    <property type="protein sequence ID" value="MBL0371970.1"/>
    <property type="molecule type" value="Genomic_DNA"/>
</dbReference>
<dbReference type="Proteomes" id="UP000633219">
    <property type="component" value="Unassembled WGS sequence"/>
</dbReference>
<keyword evidence="1" id="KW-0805">Transcription regulation</keyword>
<dbReference type="InterPro" id="IPR036390">
    <property type="entry name" value="WH_DNA-bd_sf"/>
</dbReference>
<dbReference type="PANTHER" id="PTHR42756">
    <property type="entry name" value="TRANSCRIPTIONAL REGULATOR, MARR"/>
    <property type="match status" value="1"/>
</dbReference>
<evidence type="ECO:0000313" key="5">
    <source>
        <dbReference type="EMBL" id="MBL0371970.1"/>
    </source>
</evidence>
<evidence type="ECO:0000256" key="1">
    <source>
        <dbReference type="ARBA" id="ARBA00023015"/>
    </source>
</evidence>
<gene>
    <name evidence="5" type="ORF">JJB09_08015</name>
</gene>
<dbReference type="AlphaFoldDB" id="A0A936YT57"/>
<evidence type="ECO:0000313" key="6">
    <source>
        <dbReference type="Proteomes" id="UP000633219"/>
    </source>
</evidence>
<dbReference type="PANTHER" id="PTHR42756:SF1">
    <property type="entry name" value="TRANSCRIPTIONAL REPRESSOR OF EMRAB OPERON"/>
    <property type="match status" value="1"/>
</dbReference>
<keyword evidence="3" id="KW-0804">Transcription</keyword>
<protein>
    <submittedName>
        <fullName evidence="5">MarR family transcriptional regulator</fullName>
    </submittedName>
</protein>
<dbReference type="SMART" id="SM00347">
    <property type="entry name" value="HTH_MARR"/>
    <property type="match status" value="1"/>
</dbReference>
<evidence type="ECO:0000256" key="2">
    <source>
        <dbReference type="ARBA" id="ARBA00023125"/>
    </source>
</evidence>
<proteinExistence type="predicted"/>
<feature type="domain" description="HTH marR-type" evidence="4">
    <location>
        <begin position="10"/>
        <end position="142"/>
    </location>
</feature>
<dbReference type="PRINTS" id="PR00598">
    <property type="entry name" value="HTHMARR"/>
</dbReference>
<dbReference type="GO" id="GO:0003677">
    <property type="term" value="F:DNA binding"/>
    <property type="evidence" value="ECO:0007669"/>
    <property type="project" value="UniProtKB-KW"/>
</dbReference>
<dbReference type="GO" id="GO:0003700">
    <property type="term" value="F:DNA-binding transcription factor activity"/>
    <property type="evidence" value="ECO:0007669"/>
    <property type="project" value="InterPro"/>
</dbReference>
<name>A0A936YT57_9HYPH</name>
<comment type="caution">
    <text evidence="5">The sequence shown here is derived from an EMBL/GenBank/DDBJ whole genome shotgun (WGS) entry which is preliminary data.</text>
</comment>
<keyword evidence="2" id="KW-0238">DNA-binding</keyword>
<reference evidence="5" key="1">
    <citation type="submission" date="2021-01" db="EMBL/GenBank/DDBJ databases">
        <title>Rhizobium sp. strain KVB221 16S ribosomal RNA gene Genome sequencing and assembly.</title>
        <authorList>
            <person name="Kang M."/>
        </authorList>
    </citation>
    <scope>NUCLEOTIDE SEQUENCE</scope>
    <source>
        <strain evidence="5">KVB221</strain>
    </source>
</reference>
<evidence type="ECO:0000259" key="4">
    <source>
        <dbReference type="PROSITE" id="PS50995"/>
    </source>
</evidence>
<keyword evidence="6" id="KW-1185">Reference proteome</keyword>
<dbReference type="InterPro" id="IPR036388">
    <property type="entry name" value="WH-like_DNA-bd_sf"/>
</dbReference>
<organism evidence="5 6">
    <name type="scientific">Rhizobium setariae</name>
    <dbReference type="NCBI Taxonomy" id="2801340"/>
    <lineage>
        <taxon>Bacteria</taxon>
        <taxon>Pseudomonadati</taxon>
        <taxon>Pseudomonadota</taxon>
        <taxon>Alphaproteobacteria</taxon>
        <taxon>Hyphomicrobiales</taxon>
        <taxon>Rhizobiaceae</taxon>
        <taxon>Rhizobium/Agrobacterium group</taxon>
        <taxon>Rhizobium</taxon>
    </lineage>
</organism>
<accession>A0A936YT57</accession>
<sequence>MSQNLSVKLDDLIGYNMRRASAFMLGDFGVMFADTPLRPTSFSVACVIGEQPGITSAEICRILGLQRANIVTLLAELDSIAAILRVDDNEDRRIQRLYLSDSGKADLAIWRDMAQHHEDRVLKRLSERERADLLDMLRRVWRDDNGE</sequence>
<dbReference type="SUPFAM" id="SSF46785">
    <property type="entry name" value="Winged helix' DNA-binding domain"/>
    <property type="match status" value="1"/>
</dbReference>